<evidence type="ECO:0000313" key="1">
    <source>
        <dbReference type="EMBL" id="SBV96246.1"/>
    </source>
</evidence>
<organism evidence="1">
    <name type="scientific">uncultured Eubacteriales bacterium</name>
    <dbReference type="NCBI Taxonomy" id="172733"/>
    <lineage>
        <taxon>Bacteria</taxon>
        <taxon>Bacillati</taxon>
        <taxon>Bacillota</taxon>
        <taxon>Clostridia</taxon>
        <taxon>Eubacteriales</taxon>
        <taxon>environmental samples</taxon>
    </lineage>
</organism>
<sequence length="69" mass="8000">MLFEKKMEPRCAYCKRSVQLEEGKVLCARKGVVPMGGHCWAFQYDPLRRTPPKPIAPDFSRLKEEDFAL</sequence>
<dbReference type="AlphaFoldDB" id="A0A212JA07"/>
<proteinExistence type="predicted"/>
<name>A0A212JA07_9FIRM</name>
<gene>
    <name evidence="1" type="ORF">KL86CLO1_10751</name>
</gene>
<protein>
    <submittedName>
        <fullName evidence="1">Uncharacterized protein</fullName>
    </submittedName>
</protein>
<reference evidence="1" key="1">
    <citation type="submission" date="2016-04" db="EMBL/GenBank/DDBJ databases">
        <authorList>
            <person name="Evans L.H."/>
            <person name="Alamgir A."/>
            <person name="Owens N."/>
            <person name="Weber N.D."/>
            <person name="Virtaneva K."/>
            <person name="Barbian K."/>
            <person name="Babar A."/>
            <person name="Rosenke K."/>
        </authorList>
    </citation>
    <scope>NUCLEOTIDE SEQUENCE</scope>
    <source>
        <strain evidence="1">86</strain>
    </source>
</reference>
<dbReference type="EMBL" id="FLUN01000001">
    <property type="protein sequence ID" value="SBV96246.1"/>
    <property type="molecule type" value="Genomic_DNA"/>
</dbReference>
<accession>A0A212JA07</accession>